<keyword evidence="3" id="KW-1185">Reference proteome</keyword>
<evidence type="ECO:0000313" key="2">
    <source>
        <dbReference type="EMBL" id="KAJ1114127.1"/>
    </source>
</evidence>
<evidence type="ECO:0000256" key="1">
    <source>
        <dbReference type="SAM" id="MobiDB-lite"/>
    </source>
</evidence>
<comment type="caution">
    <text evidence="2">The sequence shown here is derived from an EMBL/GenBank/DDBJ whole genome shotgun (WGS) entry which is preliminary data.</text>
</comment>
<reference evidence="2" key="1">
    <citation type="journal article" date="2022" name="bioRxiv">
        <title>Sequencing and chromosome-scale assembly of the giantPleurodeles waltlgenome.</title>
        <authorList>
            <person name="Brown T."/>
            <person name="Elewa A."/>
            <person name="Iarovenko S."/>
            <person name="Subramanian E."/>
            <person name="Araus A.J."/>
            <person name="Petzold A."/>
            <person name="Susuki M."/>
            <person name="Suzuki K.-i.T."/>
            <person name="Hayashi T."/>
            <person name="Toyoda A."/>
            <person name="Oliveira C."/>
            <person name="Osipova E."/>
            <person name="Leigh N.D."/>
            <person name="Simon A."/>
            <person name="Yun M.H."/>
        </authorList>
    </citation>
    <scope>NUCLEOTIDE SEQUENCE</scope>
    <source>
        <strain evidence="2">20211129_DDA</strain>
        <tissue evidence="2">Liver</tissue>
    </source>
</reference>
<gene>
    <name evidence="2" type="ORF">NDU88_002366</name>
</gene>
<accession>A0AAV7NGA3</accession>
<feature type="compositionally biased region" description="Basic and acidic residues" evidence="1">
    <location>
        <begin position="69"/>
        <end position="83"/>
    </location>
</feature>
<name>A0AAV7NGA3_PLEWA</name>
<evidence type="ECO:0000313" key="3">
    <source>
        <dbReference type="Proteomes" id="UP001066276"/>
    </source>
</evidence>
<dbReference type="Proteomes" id="UP001066276">
    <property type="component" value="Chromosome 8"/>
</dbReference>
<organism evidence="2 3">
    <name type="scientific">Pleurodeles waltl</name>
    <name type="common">Iberian ribbed newt</name>
    <dbReference type="NCBI Taxonomy" id="8319"/>
    <lineage>
        <taxon>Eukaryota</taxon>
        <taxon>Metazoa</taxon>
        <taxon>Chordata</taxon>
        <taxon>Craniata</taxon>
        <taxon>Vertebrata</taxon>
        <taxon>Euteleostomi</taxon>
        <taxon>Amphibia</taxon>
        <taxon>Batrachia</taxon>
        <taxon>Caudata</taxon>
        <taxon>Salamandroidea</taxon>
        <taxon>Salamandridae</taxon>
        <taxon>Pleurodelinae</taxon>
        <taxon>Pleurodeles</taxon>
    </lineage>
</organism>
<protein>
    <submittedName>
        <fullName evidence="2">Uncharacterized protein</fullName>
    </submittedName>
</protein>
<feature type="region of interest" description="Disordered" evidence="1">
    <location>
        <begin position="16"/>
        <end position="97"/>
    </location>
</feature>
<sequence>MSVRLDCLVEDIRRHEQQLTRRRGGPATGTGTDWGWSLTLPTQRRQGAEPHSRGATSKRARDGYFGMDRPGRLHGADTGRRDVACGSTAAQIEPRRE</sequence>
<dbReference type="AlphaFoldDB" id="A0AAV7NGA3"/>
<dbReference type="EMBL" id="JANPWB010000012">
    <property type="protein sequence ID" value="KAJ1114127.1"/>
    <property type="molecule type" value="Genomic_DNA"/>
</dbReference>
<proteinExistence type="predicted"/>